<sequence length="112" mass="12371">MGVVVNRVTTDQVVSILEAGDPDNEVWAAFGRAVTLFAGKARIPVGECLGCAWIWAHEHPQQLVTAWNRGGVGGLILRVRGRLTEVFKDYKHHKHEECNLLVTGFQPEPLDA</sequence>
<dbReference type="Proteomes" id="UP000198976">
    <property type="component" value="Chromosome I"/>
</dbReference>
<reference evidence="1 2" key="1">
    <citation type="submission" date="2016-10" db="EMBL/GenBank/DDBJ databases">
        <authorList>
            <person name="Varghese N."/>
            <person name="Submissions S."/>
        </authorList>
    </citation>
    <scope>NUCLEOTIDE SEQUENCE [LARGE SCALE GENOMIC DNA]</scope>
    <source>
        <strain evidence="1 2">DSM 9169</strain>
    </source>
</reference>
<proteinExistence type="predicted"/>
<protein>
    <submittedName>
        <fullName evidence="1">Uncharacterized protein</fullName>
    </submittedName>
</protein>
<gene>
    <name evidence="1" type="ORF">SAMN04489714_1284</name>
</gene>
<name>A0ABY0V7X5_9ACTO</name>
<dbReference type="EMBL" id="LT629792">
    <property type="protein sequence ID" value="SDT96528.1"/>
    <property type="molecule type" value="Genomic_DNA"/>
</dbReference>
<accession>A0ABY0V7X5</accession>
<evidence type="ECO:0000313" key="2">
    <source>
        <dbReference type="Proteomes" id="UP000198976"/>
    </source>
</evidence>
<evidence type="ECO:0000313" key="1">
    <source>
        <dbReference type="EMBL" id="SDT96528.1"/>
    </source>
</evidence>
<keyword evidence="2" id="KW-1185">Reference proteome</keyword>
<organism evidence="1 2">
    <name type="scientific">Schaalia radingae</name>
    <dbReference type="NCBI Taxonomy" id="131110"/>
    <lineage>
        <taxon>Bacteria</taxon>
        <taxon>Bacillati</taxon>
        <taxon>Actinomycetota</taxon>
        <taxon>Actinomycetes</taxon>
        <taxon>Actinomycetales</taxon>
        <taxon>Actinomycetaceae</taxon>
        <taxon>Schaalia</taxon>
    </lineage>
</organism>